<gene>
    <name evidence="2" type="ORF">MAXJ12_34169</name>
</gene>
<keyword evidence="1" id="KW-1133">Transmembrane helix</keyword>
<reference evidence="2 3" key="1">
    <citation type="journal article" date="2012" name="J. Bacteriol.">
        <title>Draft Genome Sequence of Mesorhizobium alhagi CCNWXJ12-2T, a Novel Salt-Resistant Species Isolated from the Desert of Northwestern China.</title>
        <authorList>
            <person name="Zhou M."/>
            <person name="Chen W."/>
            <person name="Chen H."/>
            <person name="Wei G."/>
        </authorList>
    </citation>
    <scope>NUCLEOTIDE SEQUENCE [LARGE SCALE GENOMIC DNA]</scope>
    <source>
        <strain evidence="2 3">CCNWXJ12-2</strain>
    </source>
</reference>
<protein>
    <submittedName>
        <fullName evidence="2">Uncharacterized protein</fullName>
    </submittedName>
</protein>
<keyword evidence="1" id="KW-0812">Transmembrane</keyword>
<dbReference type="EMBL" id="AHAM01000308">
    <property type="protein sequence ID" value="EHK52684.1"/>
    <property type="molecule type" value="Genomic_DNA"/>
</dbReference>
<accession>H0I2X6</accession>
<name>H0I2X6_9HYPH</name>
<evidence type="ECO:0000313" key="3">
    <source>
        <dbReference type="Proteomes" id="UP000003250"/>
    </source>
</evidence>
<dbReference type="Proteomes" id="UP000003250">
    <property type="component" value="Unassembled WGS sequence"/>
</dbReference>
<proteinExistence type="predicted"/>
<evidence type="ECO:0000313" key="2">
    <source>
        <dbReference type="EMBL" id="EHK52684.1"/>
    </source>
</evidence>
<dbReference type="AlphaFoldDB" id="H0I2X6"/>
<organism evidence="2 3">
    <name type="scientific">Mesorhizobium alhagi CCNWXJ12-2</name>
    <dbReference type="NCBI Taxonomy" id="1107882"/>
    <lineage>
        <taxon>Bacteria</taxon>
        <taxon>Pseudomonadati</taxon>
        <taxon>Pseudomonadota</taxon>
        <taxon>Alphaproteobacteria</taxon>
        <taxon>Hyphomicrobiales</taxon>
        <taxon>Phyllobacteriaceae</taxon>
        <taxon>Allomesorhizobium</taxon>
    </lineage>
</organism>
<dbReference type="PATRIC" id="fig|1107882.3.peg.6598"/>
<sequence length="52" mass="5873">MVVPAMTKPSHHHFHFDDPLAKEKPFISTRAVDFVMPIVLGILGLAVGYFFF</sequence>
<keyword evidence="1" id="KW-0472">Membrane</keyword>
<keyword evidence="3" id="KW-1185">Reference proteome</keyword>
<evidence type="ECO:0000256" key="1">
    <source>
        <dbReference type="SAM" id="Phobius"/>
    </source>
</evidence>
<feature type="transmembrane region" description="Helical" evidence="1">
    <location>
        <begin position="31"/>
        <end position="51"/>
    </location>
</feature>